<dbReference type="EMBL" id="CAID01000015">
    <property type="protein sequence ID" value="CEG01826.1"/>
    <property type="molecule type" value="Genomic_DNA"/>
</dbReference>
<name>A0A096PB59_OSTTA</name>
<evidence type="ECO:0000256" key="10">
    <source>
        <dbReference type="SAM" id="Coils"/>
    </source>
</evidence>
<proteinExistence type="inferred from homology"/>
<organism evidence="14 15">
    <name type="scientific">Ostreococcus tauri</name>
    <name type="common">Marine green alga</name>
    <dbReference type="NCBI Taxonomy" id="70448"/>
    <lineage>
        <taxon>Eukaryota</taxon>
        <taxon>Viridiplantae</taxon>
        <taxon>Chlorophyta</taxon>
        <taxon>Mamiellophyceae</taxon>
        <taxon>Mamiellales</taxon>
        <taxon>Bathycoccaceae</taxon>
        <taxon>Ostreococcus</taxon>
    </lineage>
</organism>
<evidence type="ECO:0000256" key="11">
    <source>
        <dbReference type="SAM" id="MobiDB-lite"/>
    </source>
</evidence>
<gene>
    <name evidence="14" type="ORF">OT_ostta15g02220</name>
</gene>
<sequence length="391" mass="42544">MAPSTHSSSLGAARSSARARASAFASSDMASTTGMMAPAFFVGRSELVAWVNALLDVNISKVEQCASGAIYCQILDAAHRTSNVVPMRRVNFEARSEHEFVANYKILQAVFEKLNIAKNIEVQKLVKARPLDNLEFLQWMKCYYDTATGGGCREECGSYDAEERRAGARGGASFARRPQATAAPRERRPAVRRDHHARETTTASTTSERGVEHVRHHSRAVDGANASSSARTRELTEANAALKLQVERAEQEREFYFEKLQDVEFVCQRPEFESNALKIVIERILYHTDGKADVEAIIAECFAEDTKTEALSATPTPPPTELPSPSPVAVATASMATLRLERLDSGLSASPIGASPLGTPPPMFSPEESSATSEKATESPREPLRDASNAV</sequence>
<feature type="domain" description="Calponin-homology (CH)" evidence="12">
    <location>
        <begin position="41"/>
        <end position="145"/>
    </location>
</feature>
<reference evidence="15" key="1">
    <citation type="journal article" date="2006" name="Proc. Natl. Acad. Sci. U.S.A.">
        <title>Genome analysis of the smallest free-living eukaryote Ostreococcus tauri unveils many unique features.</title>
        <authorList>
            <person name="Derelle E."/>
            <person name="Ferraz C."/>
            <person name="Rombauts S."/>
            <person name="Rouze P."/>
            <person name="Worden A.Z."/>
            <person name="Robbens S."/>
            <person name="Partensky F."/>
            <person name="Degroeve S."/>
            <person name="Echeynie S."/>
            <person name="Cooke R."/>
            <person name="Saeys Y."/>
            <person name="Wuyts J."/>
            <person name="Jabbari K."/>
            <person name="Bowler C."/>
            <person name="Panaud O."/>
            <person name="Piegu B."/>
            <person name="Ball S.G."/>
            <person name="Ral J.-P."/>
            <person name="Bouget F.-Y."/>
            <person name="Piganeau G."/>
            <person name="De Baets B."/>
            <person name="Picard A."/>
            <person name="Delseny M."/>
            <person name="Demaille J."/>
            <person name="Van de Peer Y."/>
            <person name="Moreau H."/>
        </authorList>
    </citation>
    <scope>NUCLEOTIDE SEQUENCE [LARGE SCALE GENOMIC DNA]</scope>
    <source>
        <strain evidence="15">OTTH 0595 / CCAP 157/2 / RCC745</strain>
    </source>
</reference>
<keyword evidence="15" id="KW-1185">Reference proteome</keyword>
<dbReference type="GeneID" id="9830751"/>
<dbReference type="GO" id="GO:0009652">
    <property type="term" value="P:thigmotropism"/>
    <property type="evidence" value="ECO:0007669"/>
    <property type="project" value="UniProtKB-ARBA"/>
</dbReference>
<evidence type="ECO:0000256" key="1">
    <source>
        <dbReference type="ARBA" id="ARBA00010729"/>
    </source>
</evidence>
<keyword evidence="3" id="KW-0132">Cell division</keyword>
<feature type="compositionally biased region" description="Low complexity" evidence="11">
    <location>
        <begin position="365"/>
        <end position="374"/>
    </location>
</feature>
<dbReference type="GO" id="GO:0051301">
    <property type="term" value="P:cell division"/>
    <property type="evidence" value="ECO:0007669"/>
    <property type="project" value="UniProtKB-KW"/>
</dbReference>
<dbReference type="STRING" id="70448.A0A096PB59"/>
<dbReference type="GO" id="GO:0009524">
    <property type="term" value="C:phragmoplast"/>
    <property type="evidence" value="ECO:0007669"/>
    <property type="project" value="UniProtKB-SubCell"/>
</dbReference>
<dbReference type="InterPro" id="IPR027328">
    <property type="entry name" value="MAPRE"/>
</dbReference>
<evidence type="ECO:0000256" key="3">
    <source>
        <dbReference type="ARBA" id="ARBA00022618"/>
    </source>
</evidence>
<feature type="compositionally biased region" description="Basic and acidic residues" evidence="11">
    <location>
        <begin position="375"/>
        <end position="385"/>
    </location>
</feature>
<keyword evidence="10" id="KW-0175">Coiled coil</keyword>
<evidence type="ECO:0000256" key="8">
    <source>
        <dbReference type="ARBA" id="ARBA00060413"/>
    </source>
</evidence>
<accession>A0A096PB59</accession>
<dbReference type="InterPro" id="IPR036872">
    <property type="entry name" value="CH_dom_sf"/>
</dbReference>
<dbReference type="Pfam" id="PF00307">
    <property type="entry name" value="CH"/>
    <property type="match status" value="1"/>
</dbReference>
<keyword evidence="2" id="KW-0963">Cytoplasm</keyword>
<dbReference type="FunFam" id="1.10.418.10:FF:000028">
    <property type="entry name" value="RP/EB family microtubule-associated protein"/>
    <property type="match status" value="1"/>
</dbReference>
<keyword evidence="6" id="KW-0206">Cytoskeleton</keyword>
<feature type="compositionally biased region" description="Basic and acidic residues" evidence="11">
    <location>
        <begin position="184"/>
        <end position="199"/>
    </location>
</feature>
<dbReference type="OrthoDB" id="2119228at2759"/>
<keyword evidence="4 9" id="KW-0493">Microtubule</keyword>
<feature type="coiled-coil region" evidence="10">
    <location>
        <begin position="232"/>
        <end position="259"/>
    </location>
</feature>
<evidence type="ECO:0000313" key="14">
    <source>
        <dbReference type="EMBL" id="CEG01826.1"/>
    </source>
</evidence>
<evidence type="ECO:0000256" key="2">
    <source>
        <dbReference type="ARBA" id="ARBA00022490"/>
    </source>
</evidence>
<keyword evidence="7" id="KW-0131">Cell cycle</keyword>
<feature type="region of interest" description="Disordered" evidence="11">
    <location>
        <begin position="347"/>
        <end position="391"/>
    </location>
</feature>
<evidence type="ECO:0000256" key="5">
    <source>
        <dbReference type="ARBA" id="ARBA00022776"/>
    </source>
</evidence>
<dbReference type="SUPFAM" id="SSF47576">
    <property type="entry name" value="Calponin-homology domain, CH-domain"/>
    <property type="match status" value="1"/>
</dbReference>
<dbReference type="FunCoup" id="A0A096PB59">
    <property type="interactions" value="1273"/>
</dbReference>
<dbReference type="InterPro" id="IPR001715">
    <property type="entry name" value="CH_dom"/>
</dbReference>
<evidence type="ECO:0000313" key="15">
    <source>
        <dbReference type="Proteomes" id="UP000009170"/>
    </source>
</evidence>
<evidence type="ECO:0000256" key="9">
    <source>
        <dbReference type="PROSITE-ProRule" id="PRU00576"/>
    </source>
</evidence>
<dbReference type="KEGG" id="ota:OT_ostta15g02220"/>
<dbReference type="PROSITE" id="PS51230">
    <property type="entry name" value="EB1_C"/>
    <property type="match status" value="1"/>
</dbReference>
<comment type="subcellular location">
    <subcellularLocation>
        <location evidence="8">Cytoplasm</location>
        <location evidence="8">Cytoskeleton</location>
        <location evidence="8">Phragmoplast</location>
    </subcellularLocation>
</comment>
<dbReference type="PROSITE" id="PS50021">
    <property type="entry name" value="CH"/>
    <property type="match status" value="1"/>
</dbReference>
<feature type="region of interest" description="Disordered" evidence="11">
    <location>
        <begin position="167"/>
        <end position="232"/>
    </location>
</feature>
<comment type="caution">
    <text evidence="14">The sequence shown here is derived from an EMBL/GenBank/DDBJ whole genome shotgun (WGS) entry which is preliminary data.</text>
</comment>
<dbReference type="RefSeq" id="XP_003083372.2">
    <property type="nucleotide sequence ID" value="XM_003083324.2"/>
</dbReference>
<dbReference type="AlphaFoldDB" id="A0A096PB59"/>
<dbReference type="Pfam" id="PF03271">
    <property type="entry name" value="EB1"/>
    <property type="match status" value="1"/>
</dbReference>
<dbReference type="GO" id="GO:0005874">
    <property type="term" value="C:microtubule"/>
    <property type="evidence" value="ECO:0007669"/>
    <property type="project" value="UniProtKB-KW"/>
</dbReference>
<dbReference type="GO" id="GO:0008017">
    <property type="term" value="F:microtubule binding"/>
    <property type="evidence" value="ECO:0007669"/>
    <property type="project" value="InterPro"/>
</dbReference>
<comment type="similarity">
    <text evidence="1">Belongs to the MAPRE family.</text>
</comment>
<dbReference type="PANTHER" id="PTHR10623">
    <property type="entry name" value="MICROTUBULE-ASSOCIATED PROTEIN RP/EB FAMILY MEMBER"/>
    <property type="match status" value="1"/>
</dbReference>
<dbReference type="InterPro" id="IPR036133">
    <property type="entry name" value="EB1_C_sf"/>
</dbReference>
<protein>
    <submittedName>
        <fullName evidence="14">EB1, C-terminal</fullName>
    </submittedName>
</protein>
<evidence type="ECO:0000256" key="6">
    <source>
        <dbReference type="ARBA" id="ARBA00023212"/>
    </source>
</evidence>
<feature type="compositionally biased region" description="Low complexity" evidence="11">
    <location>
        <begin position="171"/>
        <end position="183"/>
    </location>
</feature>
<reference evidence="14 15" key="2">
    <citation type="journal article" date="2014" name="BMC Genomics">
        <title>An improved genome of the model marine alga Ostreococcus tauri unfolds by assessing Illumina de novo assemblies.</title>
        <authorList>
            <person name="Blanc-Mathieu R."/>
            <person name="Verhelst B."/>
            <person name="Derelle E."/>
            <person name="Rombauts S."/>
            <person name="Bouget F.Y."/>
            <person name="Carre I."/>
            <person name="Chateau A."/>
            <person name="Eyre-Walker A."/>
            <person name="Grimsley N."/>
            <person name="Moreau H."/>
            <person name="Piegu B."/>
            <person name="Rivals E."/>
            <person name="Schackwitz W."/>
            <person name="Van de Peer Y."/>
            <person name="Piganeau G."/>
        </authorList>
    </citation>
    <scope>NUCLEOTIDE SEQUENCE [LARGE SCALE GENOMIC DNA]</scope>
    <source>
        <strain evidence="15">OTTH 0595 / CCAP 157/2 / RCC745</strain>
    </source>
</reference>
<evidence type="ECO:0000256" key="7">
    <source>
        <dbReference type="ARBA" id="ARBA00023306"/>
    </source>
</evidence>
<evidence type="ECO:0000256" key="4">
    <source>
        <dbReference type="ARBA" id="ARBA00022701"/>
    </source>
</evidence>
<evidence type="ECO:0000259" key="12">
    <source>
        <dbReference type="PROSITE" id="PS50021"/>
    </source>
</evidence>
<dbReference type="SUPFAM" id="SSF140612">
    <property type="entry name" value="EB1 dimerisation domain-like"/>
    <property type="match status" value="1"/>
</dbReference>
<dbReference type="Gene3D" id="1.10.418.10">
    <property type="entry name" value="Calponin-like domain"/>
    <property type="match status" value="1"/>
</dbReference>
<evidence type="ECO:0000259" key="13">
    <source>
        <dbReference type="PROSITE" id="PS51230"/>
    </source>
</evidence>
<keyword evidence="5" id="KW-0498">Mitosis</keyword>
<dbReference type="InterPro" id="IPR004953">
    <property type="entry name" value="EB1_C"/>
</dbReference>
<dbReference type="Gene3D" id="1.20.5.1430">
    <property type="match status" value="1"/>
</dbReference>
<feature type="domain" description="EB1 C-terminal" evidence="13">
    <location>
        <begin position="224"/>
        <end position="294"/>
    </location>
</feature>
<dbReference type="InParanoid" id="A0A096PB59"/>
<dbReference type="Proteomes" id="UP000009170">
    <property type="component" value="Unassembled WGS sequence"/>
</dbReference>